<protein>
    <submittedName>
        <fullName evidence="2">Uncharacterized protein</fullName>
    </submittedName>
</protein>
<evidence type="ECO:0000256" key="1">
    <source>
        <dbReference type="SAM" id="MobiDB-lite"/>
    </source>
</evidence>
<evidence type="ECO:0000313" key="3">
    <source>
        <dbReference type="Proteomes" id="UP000275267"/>
    </source>
</evidence>
<feature type="region of interest" description="Disordered" evidence="1">
    <location>
        <begin position="78"/>
        <end position="164"/>
    </location>
</feature>
<evidence type="ECO:0000313" key="2">
    <source>
        <dbReference type="EMBL" id="RLM93851.1"/>
    </source>
</evidence>
<dbReference type="InterPro" id="IPR052810">
    <property type="entry name" value="Plant_NAT"/>
</dbReference>
<organism evidence="2 3">
    <name type="scientific">Panicum miliaceum</name>
    <name type="common">Proso millet</name>
    <name type="synonym">Broomcorn millet</name>
    <dbReference type="NCBI Taxonomy" id="4540"/>
    <lineage>
        <taxon>Eukaryota</taxon>
        <taxon>Viridiplantae</taxon>
        <taxon>Streptophyta</taxon>
        <taxon>Embryophyta</taxon>
        <taxon>Tracheophyta</taxon>
        <taxon>Spermatophyta</taxon>
        <taxon>Magnoliopsida</taxon>
        <taxon>Liliopsida</taxon>
        <taxon>Poales</taxon>
        <taxon>Poaceae</taxon>
        <taxon>PACMAD clade</taxon>
        <taxon>Panicoideae</taxon>
        <taxon>Panicodae</taxon>
        <taxon>Paniceae</taxon>
        <taxon>Panicinae</taxon>
        <taxon>Panicum</taxon>
        <taxon>Panicum sect. Panicum</taxon>
    </lineage>
</organism>
<accession>A0A3L6R383</accession>
<sequence length="410" mass="44285">MEIAELVDLVFDSPIRPFDWVIRRPNCKTGHRHSIYRLTAGQQQCPLGLPLYQSLPLGKGLQLMPFFGSFGRDKPGRCLVRHRSGAGGKDPLSGPPPPPLSPFRSKTIPSEQPTRKHAMPAPEASDRAGHAPGRGGRKRVRRGEEGSASSGRLPAGRPSAAAGEGIHPVGVEAAAHGHMPCWYRARGAPRSGGAASTAACGADRRANQADRASVGRTRIWTMIVDRTEIKADEATTSLYSAGHYIWAVLGPIGRVPLPLARYGYSKLRTPSLLVHSHRLRPPRRATVVRLGARDAERLYRSRFVHVEFFPADIGAVLGTFLAVVDRGGYEWRGIDHFLSSPPASWAVASAWDYGSVFRLECVYGLGGDDRDAALAAEAQFASIVNMARGTATAVAVEVAALDLLRSRIPH</sequence>
<dbReference type="AlphaFoldDB" id="A0A3L6R383"/>
<keyword evidence="3" id="KW-1185">Reference proteome</keyword>
<dbReference type="EMBL" id="PQIB02000010">
    <property type="protein sequence ID" value="RLM93851.1"/>
    <property type="molecule type" value="Genomic_DNA"/>
</dbReference>
<dbReference type="PANTHER" id="PTHR47370:SF10">
    <property type="entry name" value="N-ACETYLTRANSFERASE HLS1-RELATED"/>
    <property type="match status" value="1"/>
</dbReference>
<comment type="caution">
    <text evidence="2">The sequence shown here is derived from an EMBL/GenBank/DDBJ whole genome shotgun (WGS) entry which is preliminary data.</text>
</comment>
<gene>
    <name evidence="2" type="ORF">C2845_PM08G27480</name>
</gene>
<reference evidence="3" key="1">
    <citation type="journal article" date="2019" name="Nat. Commun.">
        <title>The genome of broomcorn millet.</title>
        <authorList>
            <person name="Zou C."/>
            <person name="Miki D."/>
            <person name="Li D."/>
            <person name="Tang Q."/>
            <person name="Xiao L."/>
            <person name="Rajput S."/>
            <person name="Deng P."/>
            <person name="Jia W."/>
            <person name="Huang R."/>
            <person name="Zhang M."/>
            <person name="Sun Y."/>
            <person name="Hu J."/>
            <person name="Fu X."/>
            <person name="Schnable P.S."/>
            <person name="Li F."/>
            <person name="Zhang H."/>
            <person name="Feng B."/>
            <person name="Zhu X."/>
            <person name="Liu R."/>
            <person name="Schnable J.C."/>
            <person name="Zhu J.-K."/>
            <person name="Zhang H."/>
        </authorList>
    </citation>
    <scope>NUCLEOTIDE SEQUENCE [LARGE SCALE GENOMIC DNA]</scope>
</reference>
<name>A0A3L6R383_PANMI</name>
<proteinExistence type="predicted"/>
<dbReference type="STRING" id="4540.A0A3L6R383"/>
<dbReference type="Proteomes" id="UP000275267">
    <property type="component" value="Unassembled WGS sequence"/>
</dbReference>
<dbReference type="PANTHER" id="PTHR47370">
    <property type="entry name" value="ACYL-COA N-ACYLTRANSFERASES (NAT) SUPERFAMILY PROTEIN"/>
    <property type="match status" value="1"/>
</dbReference>